<protein>
    <submittedName>
        <fullName evidence="6">Cyclic di-GMP phosphodiesterase Gmr</fullName>
        <ecNumber evidence="6">3.1.4.52</ecNumber>
    </submittedName>
</protein>
<dbReference type="GO" id="GO:0016020">
    <property type="term" value="C:membrane"/>
    <property type="evidence" value="ECO:0007669"/>
    <property type="project" value="InterPro"/>
</dbReference>
<proteinExistence type="predicted"/>
<dbReference type="PANTHER" id="PTHR44757">
    <property type="entry name" value="DIGUANYLATE CYCLASE DGCP"/>
    <property type="match status" value="1"/>
</dbReference>
<keyword evidence="1" id="KW-0472">Membrane</keyword>
<dbReference type="SUPFAM" id="SSF141868">
    <property type="entry name" value="EAL domain-like"/>
    <property type="match status" value="1"/>
</dbReference>
<keyword evidence="1" id="KW-1133">Transmembrane helix</keyword>
<dbReference type="SMART" id="SM00267">
    <property type="entry name" value="GGDEF"/>
    <property type="match status" value="1"/>
</dbReference>
<dbReference type="CDD" id="cd06225">
    <property type="entry name" value="HAMP"/>
    <property type="match status" value="1"/>
</dbReference>
<gene>
    <name evidence="6" type="primary">gmr_12</name>
    <name evidence="6" type="ORF">LAX5112_04245</name>
</gene>
<dbReference type="InterPro" id="IPR001633">
    <property type="entry name" value="EAL_dom"/>
</dbReference>
<dbReference type="CDD" id="cd01948">
    <property type="entry name" value="EAL"/>
    <property type="match status" value="1"/>
</dbReference>
<dbReference type="SUPFAM" id="SSF55785">
    <property type="entry name" value="PYP-like sensor domain (PAS domain)"/>
    <property type="match status" value="1"/>
</dbReference>
<dbReference type="OrthoDB" id="23692at2"/>
<keyword evidence="7" id="KW-1185">Reference proteome</keyword>
<dbReference type="Proteomes" id="UP000053235">
    <property type="component" value="Unassembled WGS sequence"/>
</dbReference>
<dbReference type="NCBIfam" id="TIGR00254">
    <property type="entry name" value="GGDEF"/>
    <property type="match status" value="1"/>
</dbReference>
<evidence type="ECO:0000259" key="4">
    <source>
        <dbReference type="PROSITE" id="PS50885"/>
    </source>
</evidence>
<dbReference type="InterPro" id="IPR052155">
    <property type="entry name" value="Biofilm_reg_signaling"/>
</dbReference>
<keyword evidence="6" id="KW-0378">Hydrolase</keyword>
<dbReference type="InterPro" id="IPR000160">
    <property type="entry name" value="GGDEF_dom"/>
</dbReference>
<dbReference type="PROSITE" id="PS50883">
    <property type="entry name" value="EAL"/>
    <property type="match status" value="1"/>
</dbReference>
<dbReference type="Gene3D" id="3.20.20.450">
    <property type="entry name" value="EAL domain"/>
    <property type="match status" value="1"/>
</dbReference>
<dbReference type="InterPro" id="IPR029787">
    <property type="entry name" value="Nucleotide_cyclase"/>
</dbReference>
<dbReference type="RefSeq" id="WP_055673480.1">
    <property type="nucleotide sequence ID" value="NZ_CXWD01000021.1"/>
</dbReference>
<dbReference type="EC" id="3.1.4.52" evidence="6"/>
<feature type="domain" description="EAL" evidence="3">
    <location>
        <begin position="532"/>
        <end position="792"/>
    </location>
</feature>
<dbReference type="AlphaFoldDB" id="A0A0M7ANU8"/>
<dbReference type="Gene3D" id="3.30.70.270">
    <property type="match status" value="1"/>
</dbReference>
<dbReference type="Pfam" id="PF13426">
    <property type="entry name" value="PAS_9"/>
    <property type="match status" value="1"/>
</dbReference>
<evidence type="ECO:0000259" key="3">
    <source>
        <dbReference type="PROSITE" id="PS50883"/>
    </source>
</evidence>
<feature type="domain" description="PAS" evidence="2">
    <location>
        <begin position="233"/>
        <end position="303"/>
    </location>
</feature>
<dbReference type="GO" id="GO:0071111">
    <property type="term" value="F:cyclic-guanylate-specific phosphodiesterase activity"/>
    <property type="evidence" value="ECO:0007669"/>
    <property type="project" value="UniProtKB-EC"/>
</dbReference>
<organism evidence="6 7">
    <name type="scientific">Roseibium alexandrii</name>
    <dbReference type="NCBI Taxonomy" id="388408"/>
    <lineage>
        <taxon>Bacteria</taxon>
        <taxon>Pseudomonadati</taxon>
        <taxon>Pseudomonadota</taxon>
        <taxon>Alphaproteobacteria</taxon>
        <taxon>Hyphomicrobiales</taxon>
        <taxon>Stappiaceae</taxon>
        <taxon>Roseibium</taxon>
    </lineage>
</organism>
<reference evidence="7" key="1">
    <citation type="submission" date="2015-07" db="EMBL/GenBank/DDBJ databases">
        <authorList>
            <person name="Rodrigo-Torres Lidia"/>
            <person name="Arahal R.David."/>
        </authorList>
    </citation>
    <scope>NUCLEOTIDE SEQUENCE [LARGE SCALE GENOMIC DNA]</scope>
    <source>
        <strain evidence="7">CECT 5112</strain>
    </source>
</reference>
<dbReference type="Gene3D" id="6.10.340.10">
    <property type="match status" value="1"/>
</dbReference>
<dbReference type="SUPFAM" id="SSF55073">
    <property type="entry name" value="Nucleotide cyclase"/>
    <property type="match status" value="1"/>
</dbReference>
<dbReference type="Pfam" id="PF00990">
    <property type="entry name" value="GGDEF"/>
    <property type="match status" value="1"/>
</dbReference>
<name>A0A0M7ANU8_9HYPH</name>
<dbReference type="PROSITE" id="PS50112">
    <property type="entry name" value="PAS"/>
    <property type="match status" value="1"/>
</dbReference>
<dbReference type="InterPro" id="IPR043128">
    <property type="entry name" value="Rev_trsase/Diguanyl_cyclase"/>
</dbReference>
<dbReference type="CDD" id="cd01949">
    <property type="entry name" value="GGDEF"/>
    <property type="match status" value="1"/>
</dbReference>
<dbReference type="Pfam" id="PF00563">
    <property type="entry name" value="EAL"/>
    <property type="match status" value="1"/>
</dbReference>
<dbReference type="Pfam" id="PF00672">
    <property type="entry name" value="HAMP"/>
    <property type="match status" value="1"/>
</dbReference>
<dbReference type="STRING" id="388408.LAX5112_04245"/>
<dbReference type="InterPro" id="IPR003660">
    <property type="entry name" value="HAMP_dom"/>
</dbReference>
<evidence type="ECO:0000313" key="6">
    <source>
        <dbReference type="EMBL" id="CTQ75463.1"/>
    </source>
</evidence>
<dbReference type="PANTHER" id="PTHR44757:SF2">
    <property type="entry name" value="BIOFILM ARCHITECTURE MAINTENANCE PROTEIN MBAA"/>
    <property type="match status" value="1"/>
</dbReference>
<dbReference type="NCBIfam" id="TIGR00229">
    <property type="entry name" value="sensory_box"/>
    <property type="match status" value="1"/>
</dbReference>
<dbReference type="PROSITE" id="PS50885">
    <property type="entry name" value="HAMP"/>
    <property type="match status" value="1"/>
</dbReference>
<dbReference type="PROSITE" id="PS50887">
    <property type="entry name" value="GGDEF"/>
    <property type="match status" value="1"/>
</dbReference>
<dbReference type="InterPro" id="IPR035965">
    <property type="entry name" value="PAS-like_dom_sf"/>
</dbReference>
<dbReference type="SMART" id="SM00091">
    <property type="entry name" value="PAS"/>
    <property type="match status" value="1"/>
</dbReference>
<evidence type="ECO:0000256" key="1">
    <source>
        <dbReference type="SAM" id="Phobius"/>
    </source>
</evidence>
<evidence type="ECO:0000313" key="7">
    <source>
        <dbReference type="Proteomes" id="UP000053235"/>
    </source>
</evidence>
<dbReference type="SMART" id="SM00052">
    <property type="entry name" value="EAL"/>
    <property type="match status" value="1"/>
</dbReference>
<dbReference type="CDD" id="cd00130">
    <property type="entry name" value="PAS"/>
    <property type="match status" value="1"/>
</dbReference>
<dbReference type="InterPro" id="IPR000014">
    <property type="entry name" value="PAS"/>
</dbReference>
<dbReference type="GO" id="GO:0007165">
    <property type="term" value="P:signal transduction"/>
    <property type="evidence" value="ECO:0007669"/>
    <property type="project" value="InterPro"/>
</dbReference>
<dbReference type="EMBL" id="CXWD01000021">
    <property type="protein sequence ID" value="CTQ75463.1"/>
    <property type="molecule type" value="Genomic_DNA"/>
</dbReference>
<feature type="domain" description="HAMP" evidence="4">
    <location>
        <begin position="176"/>
        <end position="228"/>
    </location>
</feature>
<feature type="transmembrane region" description="Helical" evidence="1">
    <location>
        <begin position="13"/>
        <end position="35"/>
    </location>
</feature>
<evidence type="ECO:0000259" key="5">
    <source>
        <dbReference type="PROSITE" id="PS50887"/>
    </source>
</evidence>
<accession>A0A0M7ANU8</accession>
<feature type="domain" description="GGDEF" evidence="5">
    <location>
        <begin position="390"/>
        <end position="523"/>
    </location>
</feature>
<evidence type="ECO:0000259" key="2">
    <source>
        <dbReference type="PROSITE" id="PS50112"/>
    </source>
</evidence>
<keyword evidence="1" id="KW-0812">Transmembrane</keyword>
<feature type="transmembrane region" description="Helical" evidence="1">
    <location>
        <begin position="152"/>
        <end position="173"/>
    </location>
</feature>
<sequence>MLGYIWGSTQRKFLVIMLATLIAVNGPLLLLFFVVTKDTLEREMVAKQQVLVDVNSKVLSKLIWDFDDENLKKWTAAIATEPDIFSIEVLDDTNNRLAFFSNADDSNRASQEGGTLFSKDIIHVIDESDYNVGTLNIWFMSERLRSAAIEQVAYPAILFVVSTISVLIVALLANRVMINRPLSRLNEAIETTHRSGTRKRVDWSSTDEFGSVTEAFNEMQDSLDKDEAKLLKANKRLAFLYHNTPVMLYSIDHEDRILNVSDYWLSATGYAREAVIGRKFREFLQPDCTEEYLDSRKRLFSAEHMSFEITSVFIRADGSPLDVLITEIRDFDKSSTGRQSLSVMADICQLKAAEAKILHQARTDFLTGLLNRHGFTHRMNEAIDAADADHEIAILFFDLDNFKWVNDNLGHFAGDQVLKLVTQRVSKLLKTDDCFGRFGGDEFAILLSGGDVRARAVDLATRINQVLKQPISLSGRQLQISASIGISYYPENADTADDLLQTSDVAMYRQKGSGRNGHCVFDVQFGQEAARQLEVKELISEALKHDWFELYYQPIVHLNERSIVGFEGLLRLVHPDMGILPPREYITVAEQTGSILEIGDRVLRLGMRALKELEQQPDWQDAYVTLNLSAAQFRRELPDTLARYLSQHDLVGDRLVLEITETTLMQNSADLDGLIEDIRKLGCALALDDFGTGFSSLSYMNRLHVDTVKIDRSFIQGLGESGNADASGKTAPLVEAIVGLSEKLDLTVIAEGIETEEQLGSLTERNVRFGQGFLFGEAKPLDVWLNGPLKSRSSGYALPDLKELEARTY</sequence>
<dbReference type="Gene3D" id="3.30.450.20">
    <property type="entry name" value="PAS domain"/>
    <property type="match status" value="1"/>
</dbReference>
<dbReference type="InterPro" id="IPR035919">
    <property type="entry name" value="EAL_sf"/>
</dbReference>
<dbReference type="SMART" id="SM00304">
    <property type="entry name" value="HAMP"/>
    <property type="match status" value="1"/>
</dbReference>
<dbReference type="SUPFAM" id="SSF158472">
    <property type="entry name" value="HAMP domain-like"/>
    <property type="match status" value="1"/>
</dbReference>